<gene>
    <name evidence="1" type="ORF">IQ222_18380</name>
</gene>
<reference evidence="1" key="1">
    <citation type="submission" date="2020-10" db="EMBL/GenBank/DDBJ databases">
        <authorList>
            <person name="Castelo-Branco R."/>
            <person name="Eusebio N."/>
            <person name="Adriana R."/>
            <person name="Vieira A."/>
            <person name="Brugerolle De Fraissinette N."/>
            <person name="Rezende De Castro R."/>
            <person name="Schneider M.P."/>
            <person name="Vasconcelos V."/>
            <person name="Leao P.N."/>
        </authorList>
    </citation>
    <scope>NUCLEOTIDE SEQUENCE</scope>
    <source>
        <strain evidence="1">LEGE 04289</strain>
    </source>
</reference>
<sequence length="405" mass="46993">MNNPQYQRNPYIIGRVIDEPDKFFGRQSLFDFIRYNLQQSTPLILLYGQRRIGKSSVLKQIPQKISYSEEQFVFIDFDIQNNHKYPINQVLHYLATTIVEKLPVENSLIPIPTAEDIEDDPTIFHEDFLTQIYNILGEKKLVLLLDEFDVLSEANNEGNVEFFRLINKWLSKWPERLFIIPLVGQHLKELPHLLDFLSGSPYKEISFLDRDSAEELITRPAQVVVTYQQNAIEEILSLSAGHPYFTQVICYELFNLARERKIWTINAEDVKTIIDKAIETGEAGLAWFWDGLYPQAQVVFSAAAEAQHREEQDDQVSYSPKLLLRNYGILTDSLTQVAKEMADYGFLNESKRVKIGLVRRWLLQKHQLKDEISKLAEVNQQDVEKLCSVAQNQPQIALQLYEKAL</sequence>
<organism evidence="1 2">
    <name type="scientific">Dolichospermum flos-aquae LEGE 04289</name>
    <dbReference type="NCBI Taxonomy" id="1828708"/>
    <lineage>
        <taxon>Bacteria</taxon>
        <taxon>Bacillati</taxon>
        <taxon>Cyanobacteriota</taxon>
        <taxon>Cyanophyceae</taxon>
        <taxon>Nostocales</taxon>
        <taxon>Aphanizomenonaceae</taxon>
        <taxon>Dolichospermum</taxon>
    </lineage>
</organism>
<dbReference type="Proteomes" id="UP000597867">
    <property type="component" value="Unassembled WGS sequence"/>
</dbReference>
<accession>A0ACC5Q7E0</accession>
<evidence type="ECO:0000313" key="1">
    <source>
        <dbReference type="EMBL" id="MBE9220702.1"/>
    </source>
</evidence>
<dbReference type="EMBL" id="JADEWF010000085">
    <property type="protein sequence ID" value="MBE9220702.1"/>
    <property type="molecule type" value="Genomic_DNA"/>
</dbReference>
<evidence type="ECO:0000313" key="2">
    <source>
        <dbReference type="Proteomes" id="UP000597867"/>
    </source>
</evidence>
<keyword evidence="1" id="KW-0067">ATP-binding</keyword>
<name>A0ACC5Q7E0_DOLFA</name>
<comment type="caution">
    <text evidence="1">The sequence shown here is derived from an EMBL/GenBank/DDBJ whole genome shotgun (WGS) entry which is preliminary data.</text>
</comment>
<keyword evidence="1" id="KW-0547">Nucleotide-binding</keyword>
<protein>
    <submittedName>
        <fullName evidence="1">ATP-binding protein</fullName>
    </submittedName>
</protein>
<keyword evidence="2" id="KW-1185">Reference proteome</keyword>
<proteinExistence type="predicted"/>